<gene>
    <name evidence="1" type="ORF">CYNAS_LOCUS3843</name>
</gene>
<protein>
    <submittedName>
        <fullName evidence="1">Uncharacterized protein</fullName>
    </submittedName>
</protein>
<dbReference type="EMBL" id="CATQJL010000001">
    <property type="protein sequence ID" value="CAJ0591860.1"/>
    <property type="molecule type" value="Genomic_DNA"/>
</dbReference>
<dbReference type="AlphaFoldDB" id="A0AA36DRH4"/>
<organism evidence="1 2">
    <name type="scientific">Cylicocyclus nassatus</name>
    <name type="common">Nematode worm</name>
    <dbReference type="NCBI Taxonomy" id="53992"/>
    <lineage>
        <taxon>Eukaryota</taxon>
        <taxon>Metazoa</taxon>
        <taxon>Ecdysozoa</taxon>
        <taxon>Nematoda</taxon>
        <taxon>Chromadorea</taxon>
        <taxon>Rhabditida</taxon>
        <taxon>Rhabditina</taxon>
        <taxon>Rhabditomorpha</taxon>
        <taxon>Strongyloidea</taxon>
        <taxon>Strongylidae</taxon>
        <taxon>Cylicocyclus</taxon>
    </lineage>
</organism>
<name>A0AA36DRH4_CYLNA</name>
<evidence type="ECO:0000313" key="1">
    <source>
        <dbReference type="EMBL" id="CAJ0591860.1"/>
    </source>
</evidence>
<comment type="caution">
    <text evidence="1">The sequence shown here is derived from an EMBL/GenBank/DDBJ whole genome shotgun (WGS) entry which is preliminary data.</text>
</comment>
<proteinExistence type="predicted"/>
<sequence length="57" mass="7092">MLTRAYRRIMRILDRTQLWGVLPALLNWDFPQIFNLHYCIVVELIYSILSVFRFRRY</sequence>
<accession>A0AA36DRH4</accession>
<dbReference type="Proteomes" id="UP001176961">
    <property type="component" value="Unassembled WGS sequence"/>
</dbReference>
<reference evidence="1" key="1">
    <citation type="submission" date="2023-07" db="EMBL/GenBank/DDBJ databases">
        <authorList>
            <consortium name="CYATHOMIX"/>
        </authorList>
    </citation>
    <scope>NUCLEOTIDE SEQUENCE</scope>
    <source>
        <strain evidence="1">N/A</strain>
    </source>
</reference>
<keyword evidence="2" id="KW-1185">Reference proteome</keyword>
<evidence type="ECO:0000313" key="2">
    <source>
        <dbReference type="Proteomes" id="UP001176961"/>
    </source>
</evidence>